<dbReference type="RefSeq" id="WP_340368137.1">
    <property type="nucleotide sequence ID" value="NZ_JBBKZV010000051.1"/>
</dbReference>
<dbReference type="Proteomes" id="UP001363010">
    <property type="component" value="Unassembled WGS sequence"/>
</dbReference>
<dbReference type="EMBL" id="JBBKZV010000051">
    <property type="protein sequence ID" value="MEJ8827107.1"/>
    <property type="molecule type" value="Genomic_DNA"/>
</dbReference>
<feature type="region of interest" description="Disordered" evidence="1">
    <location>
        <begin position="105"/>
        <end position="137"/>
    </location>
</feature>
<name>A0ABU8WCM1_9BURK</name>
<feature type="compositionally biased region" description="Basic and acidic residues" evidence="1">
    <location>
        <begin position="121"/>
        <end position="137"/>
    </location>
</feature>
<dbReference type="PANTHER" id="PTHR35609">
    <property type="entry name" value="MACRO DOMAIN-CONTAINING PROTEIN"/>
    <property type="match status" value="1"/>
</dbReference>
<keyword evidence="3" id="KW-1185">Reference proteome</keyword>
<protein>
    <submittedName>
        <fullName evidence="2">Uncharacterized protein</fullName>
    </submittedName>
</protein>
<evidence type="ECO:0000313" key="3">
    <source>
        <dbReference type="Proteomes" id="UP001363010"/>
    </source>
</evidence>
<proteinExistence type="predicted"/>
<organism evidence="2 3">
    <name type="scientific">Variovorax humicola</name>
    <dbReference type="NCBI Taxonomy" id="1769758"/>
    <lineage>
        <taxon>Bacteria</taxon>
        <taxon>Pseudomonadati</taxon>
        <taxon>Pseudomonadota</taxon>
        <taxon>Betaproteobacteria</taxon>
        <taxon>Burkholderiales</taxon>
        <taxon>Comamonadaceae</taxon>
        <taxon>Variovorax</taxon>
    </lineage>
</organism>
<accession>A0ABU8WCM1</accession>
<sequence>MVGPDVTPEDGLARYEYDRTQGHACATAASAVTIYRNYFGAVGERAGQTAERQFDGLADIGAELNPALDRCAGDLWLWTMRNGYALCKREGLDLIAEHLRAIGPDQTGALAGKPRIGVSGRRSDRRADHAGPDRLPS</sequence>
<dbReference type="PANTHER" id="PTHR35609:SF1">
    <property type="entry name" value="MACRO DOMAIN-CONTAINING PROTEIN"/>
    <property type="match status" value="1"/>
</dbReference>
<evidence type="ECO:0000313" key="2">
    <source>
        <dbReference type="EMBL" id="MEJ8827107.1"/>
    </source>
</evidence>
<evidence type="ECO:0000256" key="1">
    <source>
        <dbReference type="SAM" id="MobiDB-lite"/>
    </source>
</evidence>
<reference evidence="2 3" key="1">
    <citation type="submission" date="2024-03" db="EMBL/GenBank/DDBJ databases">
        <title>Novel species of the genus Variovorax.</title>
        <authorList>
            <person name="Liu Q."/>
            <person name="Xin Y.-H."/>
        </authorList>
    </citation>
    <scope>NUCLEOTIDE SEQUENCE [LARGE SCALE GENOMIC DNA]</scope>
    <source>
        <strain evidence="2 3">KACC 18501</strain>
    </source>
</reference>
<gene>
    <name evidence="2" type="ORF">WKW80_34825</name>
</gene>
<comment type="caution">
    <text evidence="2">The sequence shown here is derived from an EMBL/GenBank/DDBJ whole genome shotgun (WGS) entry which is preliminary data.</text>
</comment>